<dbReference type="Proteomes" id="UP000193200">
    <property type="component" value="Unassembled WGS sequence"/>
</dbReference>
<feature type="transmembrane region" description="Helical" evidence="8">
    <location>
        <begin position="50"/>
        <end position="69"/>
    </location>
</feature>
<dbReference type="RefSeq" id="WP_085884808.1">
    <property type="nucleotide sequence ID" value="NZ_FWFR01000003.1"/>
</dbReference>
<evidence type="ECO:0000256" key="4">
    <source>
        <dbReference type="ARBA" id="ARBA00022692"/>
    </source>
</evidence>
<accession>A0A1Y5TWU7</accession>
<dbReference type="NCBIfam" id="TIGR03426">
    <property type="entry name" value="shape_MreD"/>
    <property type="match status" value="1"/>
</dbReference>
<evidence type="ECO:0000256" key="1">
    <source>
        <dbReference type="ARBA" id="ARBA00004651"/>
    </source>
</evidence>
<evidence type="ECO:0000313" key="10">
    <source>
        <dbReference type="Proteomes" id="UP000193200"/>
    </source>
</evidence>
<evidence type="ECO:0000256" key="8">
    <source>
        <dbReference type="SAM" id="Phobius"/>
    </source>
</evidence>
<organism evidence="9 10">
    <name type="scientific">Oceanibacterium hippocampi</name>
    <dbReference type="NCBI Taxonomy" id="745714"/>
    <lineage>
        <taxon>Bacteria</taxon>
        <taxon>Pseudomonadati</taxon>
        <taxon>Pseudomonadota</taxon>
        <taxon>Alphaproteobacteria</taxon>
        <taxon>Sneathiellales</taxon>
        <taxon>Sneathiellaceae</taxon>
        <taxon>Oceanibacterium</taxon>
    </lineage>
</organism>
<dbReference type="AlphaFoldDB" id="A0A1Y5TWU7"/>
<keyword evidence="10" id="KW-1185">Reference proteome</keyword>
<evidence type="ECO:0000256" key="7">
    <source>
        <dbReference type="ARBA" id="ARBA00023136"/>
    </source>
</evidence>
<feature type="transmembrane region" description="Helical" evidence="8">
    <location>
        <begin position="75"/>
        <end position="95"/>
    </location>
</feature>
<dbReference type="GO" id="GO:0008360">
    <property type="term" value="P:regulation of cell shape"/>
    <property type="evidence" value="ECO:0007669"/>
    <property type="project" value="UniProtKB-KW"/>
</dbReference>
<dbReference type="EMBL" id="FWFR01000003">
    <property type="protein sequence ID" value="SLN72369.1"/>
    <property type="molecule type" value="Genomic_DNA"/>
</dbReference>
<keyword evidence="5" id="KW-0133">Cell shape</keyword>
<comment type="similarity">
    <text evidence="2">Belongs to the MreD family.</text>
</comment>
<proteinExistence type="inferred from homology"/>
<evidence type="ECO:0000313" key="9">
    <source>
        <dbReference type="EMBL" id="SLN72369.1"/>
    </source>
</evidence>
<protein>
    <submittedName>
        <fullName evidence="9">Uncharacterized protein</fullName>
    </submittedName>
</protein>
<dbReference type="Pfam" id="PF04093">
    <property type="entry name" value="MreD"/>
    <property type="match status" value="1"/>
</dbReference>
<dbReference type="GO" id="GO:0005886">
    <property type="term" value="C:plasma membrane"/>
    <property type="evidence" value="ECO:0007669"/>
    <property type="project" value="UniProtKB-SubCell"/>
</dbReference>
<name>A0A1Y5TWU7_9PROT</name>
<feature type="transmembrane region" description="Helical" evidence="8">
    <location>
        <begin position="140"/>
        <end position="160"/>
    </location>
</feature>
<evidence type="ECO:0000256" key="3">
    <source>
        <dbReference type="ARBA" id="ARBA00022475"/>
    </source>
</evidence>
<evidence type="ECO:0000256" key="2">
    <source>
        <dbReference type="ARBA" id="ARBA00007776"/>
    </source>
</evidence>
<keyword evidence="7 8" id="KW-0472">Membrane</keyword>
<reference evidence="9 10" key="1">
    <citation type="submission" date="2017-03" db="EMBL/GenBank/DDBJ databases">
        <authorList>
            <person name="Afonso C.L."/>
            <person name="Miller P.J."/>
            <person name="Scott M.A."/>
            <person name="Spackman E."/>
            <person name="Goraichik I."/>
            <person name="Dimitrov K.M."/>
            <person name="Suarez D.L."/>
            <person name="Swayne D.E."/>
        </authorList>
    </citation>
    <scope>NUCLEOTIDE SEQUENCE [LARGE SCALE GENOMIC DNA]</scope>
    <source>
        <strain evidence="9 10">CECT 7691</strain>
    </source>
</reference>
<dbReference type="InParanoid" id="A0A1Y5TWU7"/>
<keyword evidence="4 8" id="KW-0812">Transmembrane</keyword>
<sequence>MNPGLAYRLNLMLRGTVPALLTLLLILLVNLRIGLAGLAEVAPQVAMMSVFYWTVHRPYLMAAPVVFVLGLVEDILLGTPLGLNALALLVISGIAESQRAVFVGQAFIVNWVGFTIICGFAVLLTWLMVCLYYLTLIDPTVSLIQLAITILLFPLFAAFFTQVRQAVLRLI</sequence>
<evidence type="ECO:0000256" key="6">
    <source>
        <dbReference type="ARBA" id="ARBA00022989"/>
    </source>
</evidence>
<gene>
    <name evidence="9" type="ORF">OCH7691_03467</name>
</gene>
<feature type="transmembrane region" description="Helical" evidence="8">
    <location>
        <begin position="107"/>
        <end position="134"/>
    </location>
</feature>
<keyword evidence="6 8" id="KW-1133">Transmembrane helix</keyword>
<dbReference type="OrthoDB" id="7161178at2"/>
<keyword evidence="3" id="KW-1003">Cell membrane</keyword>
<comment type="subcellular location">
    <subcellularLocation>
        <location evidence="1">Cell membrane</location>
        <topology evidence="1">Multi-pass membrane protein</topology>
    </subcellularLocation>
</comment>
<feature type="transmembrane region" description="Helical" evidence="8">
    <location>
        <begin position="20"/>
        <end position="38"/>
    </location>
</feature>
<evidence type="ECO:0000256" key="5">
    <source>
        <dbReference type="ARBA" id="ARBA00022960"/>
    </source>
</evidence>
<dbReference type="InterPro" id="IPR007227">
    <property type="entry name" value="Cell_shape_determining_MreD"/>
</dbReference>